<evidence type="ECO:0000313" key="1">
    <source>
        <dbReference type="EnsemblPlants" id="AVESA.00010b.r2.7CG0699120.1.CDS.1"/>
    </source>
</evidence>
<accession>A0ACD6A499</accession>
<dbReference type="Proteomes" id="UP001732700">
    <property type="component" value="Chromosome 7C"/>
</dbReference>
<reference evidence="1" key="2">
    <citation type="submission" date="2025-09" db="UniProtKB">
        <authorList>
            <consortium name="EnsemblPlants"/>
        </authorList>
    </citation>
    <scope>IDENTIFICATION</scope>
</reference>
<organism evidence="1 2">
    <name type="scientific">Avena sativa</name>
    <name type="common">Oat</name>
    <dbReference type="NCBI Taxonomy" id="4498"/>
    <lineage>
        <taxon>Eukaryota</taxon>
        <taxon>Viridiplantae</taxon>
        <taxon>Streptophyta</taxon>
        <taxon>Embryophyta</taxon>
        <taxon>Tracheophyta</taxon>
        <taxon>Spermatophyta</taxon>
        <taxon>Magnoliopsida</taxon>
        <taxon>Liliopsida</taxon>
        <taxon>Poales</taxon>
        <taxon>Poaceae</taxon>
        <taxon>BOP clade</taxon>
        <taxon>Pooideae</taxon>
        <taxon>Poodae</taxon>
        <taxon>Poeae</taxon>
        <taxon>Poeae Chloroplast Group 1 (Aveneae type)</taxon>
        <taxon>Aveninae</taxon>
        <taxon>Avena</taxon>
    </lineage>
</organism>
<proteinExistence type="predicted"/>
<name>A0ACD6A499_AVESA</name>
<dbReference type="EnsemblPlants" id="AVESA.00010b.r2.7CG0699120.1">
    <property type="protein sequence ID" value="AVESA.00010b.r2.7CG0699120.1.CDS.1"/>
    <property type="gene ID" value="AVESA.00010b.r2.7CG0699120"/>
</dbReference>
<keyword evidence="2" id="KW-1185">Reference proteome</keyword>
<protein>
    <submittedName>
        <fullName evidence="1">Uncharacterized protein</fullName>
    </submittedName>
</protein>
<sequence>MALIREKRLPQLHLSLPVPPRPAGQRPNPTFAPAPTPTAKRASTPTALSSQFRLADFEKLAVLGRGNGGTVYKVRHRETCALALKVQHYGNPAAAAEADILSRTASPFVVRCHSVLPAAASGDVAMLLELVDGGSLDSIRSRLQGAFPEAALAEVAAQALSGLAYLHARRIVHLDIKPANLLASTAGEVKVADFGIAKVLAHAGDQCTSYLGTTAYMSPERFDPEAHGGHYDPHAADVWSFGVTILELLMGRYPLLPAGQKPSWAALMCAVCFGEAPALSDGQASPELQDFVAACLHKDYRNRASVAELLAHPFVARRDVSVSKCASGSWSLTYRRRAAVLDPHGAWATQPCTCIGTD</sequence>
<reference evidence="1" key="1">
    <citation type="submission" date="2021-05" db="EMBL/GenBank/DDBJ databases">
        <authorList>
            <person name="Scholz U."/>
            <person name="Mascher M."/>
            <person name="Fiebig A."/>
        </authorList>
    </citation>
    <scope>NUCLEOTIDE SEQUENCE [LARGE SCALE GENOMIC DNA]</scope>
</reference>
<evidence type="ECO:0000313" key="2">
    <source>
        <dbReference type="Proteomes" id="UP001732700"/>
    </source>
</evidence>